<sequence length="39" mass="4429">MIGNGAEKNPIWRTMMAKPEVSIKGMKKPTHMEQSQTEL</sequence>
<evidence type="ECO:0000313" key="2">
    <source>
        <dbReference type="Proteomes" id="UP000032027"/>
    </source>
</evidence>
<reference evidence="1 2" key="3">
    <citation type="journal article" date="2019" name="Int. J. Syst. Evol. Microbiol.">
        <title>Nitrosopumilus adriaticus sp. nov. and Nitrosopumilus piranensis sp. nov., two ammonia-oxidizing archaea from the Adriatic Sea and members of the class Nitrososphaeria.</title>
        <authorList>
            <person name="Bayer B."/>
            <person name="Vojvoda J."/>
            <person name="Reinthaler T."/>
            <person name="Reyes C."/>
            <person name="Pinto M."/>
            <person name="Herndl G.J."/>
        </authorList>
    </citation>
    <scope>NUCLEOTIDE SEQUENCE [LARGE SCALE GENOMIC DNA]</scope>
    <source>
        <strain evidence="1 2">D3C</strain>
    </source>
</reference>
<evidence type="ECO:0000313" key="1">
    <source>
        <dbReference type="EMBL" id="AJM92850.1"/>
    </source>
</evidence>
<name>A0A0C5C0H6_9ARCH</name>
<reference evidence="1 2" key="2">
    <citation type="journal article" date="2016" name="ISME J.">
        <title>Physiological and genomic characterization of two novel marine thaumarchaeal strains indicates niche differentiation.</title>
        <authorList>
            <person name="Bayer B."/>
            <person name="Vojvoda J."/>
            <person name="Offre P."/>
            <person name="Alves R.J."/>
            <person name="Elisabeth N.H."/>
            <person name="Garcia J.A."/>
            <person name="Volland J.M."/>
            <person name="Srivastava A."/>
            <person name="Schleper C."/>
            <person name="Herndl G.J."/>
        </authorList>
    </citation>
    <scope>NUCLEOTIDE SEQUENCE [LARGE SCALE GENOMIC DNA]</scope>
    <source>
        <strain evidence="1 2">D3C</strain>
    </source>
</reference>
<dbReference type="HOGENOM" id="CLU_3302567_0_0_2"/>
<dbReference type="AlphaFoldDB" id="A0A0C5C0H6"/>
<protein>
    <submittedName>
        <fullName evidence="1">Uncharacterized protein</fullName>
    </submittedName>
</protein>
<proteinExistence type="predicted"/>
<keyword evidence="2" id="KW-1185">Reference proteome</keyword>
<dbReference type="PATRIC" id="fig|1582439.9.peg.1688"/>
<dbReference type="EMBL" id="CP010868">
    <property type="protein sequence ID" value="AJM92850.1"/>
    <property type="molecule type" value="Genomic_DNA"/>
</dbReference>
<accession>A0A0C5C0H6</accession>
<dbReference type="Proteomes" id="UP000032027">
    <property type="component" value="Chromosome"/>
</dbReference>
<dbReference type="KEGG" id="nid:NPIRD3C_1638"/>
<reference evidence="2" key="1">
    <citation type="submission" date="2015-02" db="EMBL/GenBank/DDBJ databases">
        <title>Characterization of two novel Thaumarchaeota isolated from the Northern Adriatic Sea.</title>
        <authorList>
            <person name="Bayer B."/>
            <person name="Vojvoda J."/>
            <person name="Offre P."/>
            <person name="Srivastava A."/>
            <person name="Elisabeth N."/>
            <person name="Garcia J.A.L."/>
            <person name="Schleper C."/>
            <person name="Herndl G.J."/>
        </authorList>
    </citation>
    <scope>NUCLEOTIDE SEQUENCE [LARGE SCALE GENOMIC DNA]</scope>
    <source>
        <strain evidence="2">D3C</strain>
    </source>
</reference>
<gene>
    <name evidence="1" type="ORF">NPIRD3C_1638</name>
</gene>
<organism evidence="1 2">
    <name type="scientific">Nitrosopumilus piranensis</name>
    <dbReference type="NCBI Taxonomy" id="1582439"/>
    <lineage>
        <taxon>Archaea</taxon>
        <taxon>Nitrososphaerota</taxon>
        <taxon>Nitrososphaeria</taxon>
        <taxon>Nitrosopumilales</taxon>
        <taxon>Nitrosopumilaceae</taxon>
        <taxon>Nitrosopumilus</taxon>
    </lineage>
</organism>